<dbReference type="Gene3D" id="1.20.120.1240">
    <property type="entry name" value="Dynamin, middle domain"/>
    <property type="match status" value="1"/>
</dbReference>
<dbReference type="Pfam" id="PF00350">
    <property type="entry name" value="Dynamin_N"/>
    <property type="match status" value="1"/>
</dbReference>
<dbReference type="InterPro" id="IPR027417">
    <property type="entry name" value="P-loop_NTPase"/>
</dbReference>
<dbReference type="SMART" id="SM00053">
    <property type="entry name" value="DYNc"/>
    <property type="match status" value="1"/>
</dbReference>
<dbReference type="Pfam" id="PF00169">
    <property type="entry name" value="PH"/>
    <property type="match status" value="1"/>
</dbReference>
<dbReference type="InterPro" id="IPR030381">
    <property type="entry name" value="G_DYNAMIN_dom"/>
</dbReference>
<reference evidence="12" key="1">
    <citation type="submission" date="2009-08" db="EMBL/GenBank/DDBJ databases">
        <title>Annotation of Salpingoeca rosetta.</title>
        <authorList>
            <consortium name="The Broad Institute Genome Sequencing Platform"/>
            <person name="Russ C."/>
            <person name="Cuomo C."/>
            <person name="Burger G."/>
            <person name="Gray M.W."/>
            <person name="Holland P.W.H."/>
            <person name="King N."/>
            <person name="Lang F.B.F."/>
            <person name="Roger A.J."/>
            <person name="Ruiz-Trillo I."/>
            <person name="Young S.K."/>
            <person name="Zeng Q."/>
            <person name="Gargeya S."/>
            <person name="Alvarado L."/>
            <person name="Berlin A."/>
            <person name="Chapman S.B."/>
            <person name="Chen Z."/>
            <person name="Freedman E."/>
            <person name="Gellesch M."/>
            <person name="Goldberg J."/>
            <person name="Griggs A."/>
            <person name="Gujja S."/>
            <person name="Heilman E."/>
            <person name="Heiman D."/>
            <person name="Howarth C."/>
            <person name="Mehta T."/>
            <person name="Neiman D."/>
            <person name="Pearson M."/>
            <person name="Roberts A."/>
            <person name="Saif S."/>
            <person name="Shea T."/>
            <person name="Shenoy N."/>
            <person name="Sisk P."/>
            <person name="Stolte C."/>
            <person name="Sykes S."/>
            <person name="White J."/>
            <person name="Yandava C."/>
            <person name="Haas B."/>
            <person name="Nusbaum C."/>
            <person name="Birren B."/>
        </authorList>
    </citation>
    <scope>NUCLEOTIDE SEQUENCE [LARGE SCALE GENOMIC DNA]</scope>
    <source>
        <strain evidence="12">ATCC 50818</strain>
    </source>
</reference>
<dbReference type="InterPro" id="IPR001401">
    <property type="entry name" value="Dynamin_GTPase"/>
</dbReference>
<dbReference type="EC" id="3.6.5.5" evidence="1"/>
<keyword evidence="4" id="KW-0547">Nucleotide-binding</keyword>
<dbReference type="SUPFAM" id="SSF50729">
    <property type="entry name" value="PH domain-like"/>
    <property type="match status" value="1"/>
</dbReference>
<evidence type="ECO:0000256" key="3">
    <source>
        <dbReference type="ARBA" id="ARBA00022701"/>
    </source>
</evidence>
<dbReference type="Proteomes" id="UP000007799">
    <property type="component" value="Unassembled WGS sequence"/>
</dbReference>
<dbReference type="OMA" id="YMNTNHP"/>
<dbReference type="FunFam" id="3.40.50.300:FF:000045">
    <property type="entry name" value="dynamin-1 isoform X2"/>
    <property type="match status" value="1"/>
</dbReference>
<dbReference type="GO" id="GO:0005737">
    <property type="term" value="C:cytoplasm"/>
    <property type="evidence" value="ECO:0007669"/>
    <property type="project" value="TreeGrafter"/>
</dbReference>
<dbReference type="PROSITE" id="PS51388">
    <property type="entry name" value="GED"/>
    <property type="match status" value="1"/>
</dbReference>
<feature type="domain" description="PH" evidence="9">
    <location>
        <begin position="491"/>
        <end position="599"/>
    </location>
</feature>
<protein>
    <recommendedName>
        <fullName evidence="1">dynamin GTPase</fullName>
        <ecNumber evidence="1">3.6.5.5</ecNumber>
    </recommendedName>
</protein>
<dbReference type="InterPro" id="IPR022812">
    <property type="entry name" value="Dynamin"/>
</dbReference>
<evidence type="ECO:0000256" key="4">
    <source>
        <dbReference type="ARBA" id="ARBA00022741"/>
    </source>
</evidence>
<evidence type="ECO:0000256" key="8">
    <source>
        <dbReference type="SAM" id="MobiDB-lite"/>
    </source>
</evidence>
<keyword evidence="5" id="KW-0378">Hydrolase</keyword>
<dbReference type="PROSITE" id="PS51718">
    <property type="entry name" value="G_DYNAMIN_2"/>
    <property type="match status" value="1"/>
</dbReference>
<dbReference type="STRING" id="946362.F2UC13"/>
<dbReference type="GO" id="GO:0005886">
    <property type="term" value="C:plasma membrane"/>
    <property type="evidence" value="ECO:0007669"/>
    <property type="project" value="TreeGrafter"/>
</dbReference>
<dbReference type="GO" id="GO:0005874">
    <property type="term" value="C:microtubule"/>
    <property type="evidence" value="ECO:0007669"/>
    <property type="project" value="UniProtKB-KW"/>
</dbReference>
<dbReference type="GO" id="GO:0008017">
    <property type="term" value="F:microtubule binding"/>
    <property type="evidence" value="ECO:0007669"/>
    <property type="project" value="TreeGrafter"/>
</dbReference>
<dbReference type="InterPro" id="IPR003130">
    <property type="entry name" value="GED"/>
</dbReference>
<dbReference type="InterPro" id="IPR001849">
    <property type="entry name" value="PH_domain"/>
</dbReference>
<organism evidence="13">
    <name type="scientific">Salpingoeca rosetta (strain ATCC 50818 / BSB-021)</name>
    <dbReference type="NCBI Taxonomy" id="946362"/>
    <lineage>
        <taxon>Eukaryota</taxon>
        <taxon>Choanoflagellata</taxon>
        <taxon>Craspedida</taxon>
        <taxon>Salpingoecidae</taxon>
        <taxon>Salpingoeca</taxon>
    </lineage>
</organism>
<accession>F2UC13</accession>
<dbReference type="GeneID" id="16073591"/>
<evidence type="ECO:0000313" key="12">
    <source>
        <dbReference type="EMBL" id="EGD74120.1"/>
    </source>
</evidence>
<keyword evidence="13" id="KW-1185">Reference proteome</keyword>
<evidence type="ECO:0000259" key="11">
    <source>
        <dbReference type="PROSITE" id="PS51718"/>
    </source>
</evidence>
<dbReference type="eggNOG" id="KOG0446">
    <property type="taxonomic scope" value="Eukaryota"/>
</dbReference>
<dbReference type="SMART" id="SM00233">
    <property type="entry name" value="PH"/>
    <property type="match status" value="1"/>
</dbReference>
<dbReference type="Gene3D" id="3.40.50.300">
    <property type="entry name" value="P-loop containing nucleotide triphosphate hydrolases"/>
    <property type="match status" value="2"/>
</dbReference>
<dbReference type="OrthoDB" id="5061070at2759"/>
<keyword evidence="3" id="KW-0493">Microtubule</keyword>
<dbReference type="EMBL" id="GL832968">
    <property type="protein sequence ID" value="EGD74120.1"/>
    <property type="molecule type" value="Genomic_DNA"/>
</dbReference>
<gene>
    <name evidence="12" type="ORF">PTSG_06130</name>
</gene>
<evidence type="ECO:0000256" key="6">
    <source>
        <dbReference type="ARBA" id="ARBA00023134"/>
    </source>
</evidence>
<dbReference type="InterPro" id="IPR020850">
    <property type="entry name" value="GED_dom"/>
</dbReference>
<dbReference type="PANTHER" id="PTHR11566">
    <property type="entry name" value="DYNAMIN"/>
    <property type="match status" value="1"/>
</dbReference>
<feature type="region of interest" description="Disordered" evidence="8">
    <location>
        <begin position="600"/>
        <end position="619"/>
    </location>
</feature>
<proteinExistence type="predicted"/>
<evidence type="ECO:0000313" key="13">
    <source>
        <dbReference type="Proteomes" id="UP000007799"/>
    </source>
</evidence>
<feature type="region of interest" description="Disordered" evidence="8">
    <location>
        <begin position="712"/>
        <end position="798"/>
    </location>
</feature>
<evidence type="ECO:0000256" key="5">
    <source>
        <dbReference type="ARBA" id="ARBA00022801"/>
    </source>
</evidence>
<dbReference type="SUPFAM" id="SSF52540">
    <property type="entry name" value="P-loop containing nucleoside triphosphate hydrolases"/>
    <property type="match status" value="1"/>
</dbReference>
<dbReference type="KEGG" id="sre:PTSG_06130"/>
<dbReference type="InterPro" id="IPR045063">
    <property type="entry name" value="Dynamin_N"/>
</dbReference>
<dbReference type="PROSITE" id="PS50003">
    <property type="entry name" value="PH_DOMAIN"/>
    <property type="match status" value="1"/>
</dbReference>
<dbReference type="AlphaFoldDB" id="F2UC13"/>
<dbReference type="Pfam" id="PF02212">
    <property type="entry name" value="GED"/>
    <property type="match status" value="1"/>
</dbReference>
<evidence type="ECO:0000259" key="9">
    <source>
        <dbReference type="PROSITE" id="PS50003"/>
    </source>
</evidence>
<dbReference type="CDD" id="cd08771">
    <property type="entry name" value="DLP_1"/>
    <property type="match status" value="1"/>
</dbReference>
<dbReference type="RefSeq" id="XP_004993021.1">
    <property type="nucleotide sequence ID" value="XM_004992964.1"/>
</dbReference>
<keyword evidence="7" id="KW-0505">Motor protein</keyword>
<sequence length="798" mass="89426">MSTNQGMQSLIEIVNRLQDAFSGLGTDAPIDLPQIAVVGGQSAGKSSVLENFYGEFYHCRGKKFTDFNEIRREIEAETDRVTGTNKGISNLPINLRVYSPHVLNLTLVDLPGLTKVPVGDQPKDIEMLIRNMLMEFITKDNCIILAVSPANADLANSDALKIAKEVDPEGIRTIGVLTKLDLMDEGTDAREILLNKTLPLRRGYIGVVNRSQKDIMGNKDIRAALEAERKFFLSHPAYKDLASKNGTPYLQRALNQQLTNHIRETLPDLKVKLQKQVLSLEQQVKELESYDTRDAKASTKTMVQLINNFANSFERRIEGSREVNVEELSGGARIAHVFHDRFPFELAKMKIEERALRREISYAIKNIRGIRVGLFTPDQAFEVVTRRLIEQLREPCMKCVEMVGSELLNVVKGIAEDMGRFPVLRDECETLVGTEIRECERQAQDHAMRMVDIELSYMNTNHPDFIGFAKASSAAARKERAGATNSSGGDQVIRKGYLTISGGGAFARSRASFFVLTTESLVWYKDEEMKEQRYNLSLEGVRILNIEEGGSFLNRRKNTFQLFHPDKKYLFKNHERLELTADTREAMESWQASFLRAGVYPSKDETGDDQGPTQEEQDPVLERQIETIRNLVDSYMSIVMKTLRDQVPKVCMFMMVNKAKEFISSELMAHLYRSSAETLMQENPEEKARRDEILRMYETSKEALRIIGDINMSTHSEAPPPPIPSSAPSVTPSRPPPAHGASSGGDANGGARRPPPRVPSKPAPAPRAPPRPSSESKAARPVPPRPVVPGRPQVPNRP</sequence>
<feature type="compositionally biased region" description="Pro residues" evidence="8">
    <location>
        <begin position="756"/>
        <end position="772"/>
    </location>
</feature>
<keyword evidence="6" id="KW-0342">GTP-binding</keyword>
<feature type="domain" description="Dynamin-type G" evidence="11">
    <location>
        <begin position="1"/>
        <end position="267"/>
    </location>
</feature>
<evidence type="ECO:0000256" key="7">
    <source>
        <dbReference type="ARBA" id="ARBA00023175"/>
    </source>
</evidence>
<feature type="domain" description="GED" evidence="10">
    <location>
        <begin position="625"/>
        <end position="715"/>
    </location>
</feature>
<dbReference type="FunCoup" id="F2UC13">
    <property type="interactions" value="1425"/>
</dbReference>
<dbReference type="GO" id="GO:0005525">
    <property type="term" value="F:GTP binding"/>
    <property type="evidence" value="ECO:0007669"/>
    <property type="project" value="UniProtKB-KW"/>
</dbReference>
<dbReference type="PANTHER" id="PTHR11566:SF212">
    <property type="entry name" value="DYNAMIN"/>
    <property type="match status" value="1"/>
</dbReference>
<dbReference type="InterPro" id="IPR000375">
    <property type="entry name" value="Dynamin_stalk"/>
</dbReference>
<keyword evidence="2" id="KW-0254">Endocytosis</keyword>
<evidence type="ECO:0000256" key="2">
    <source>
        <dbReference type="ARBA" id="ARBA00022583"/>
    </source>
</evidence>
<dbReference type="SMART" id="SM00302">
    <property type="entry name" value="GED"/>
    <property type="match status" value="1"/>
</dbReference>
<dbReference type="GO" id="GO:0003924">
    <property type="term" value="F:GTPase activity"/>
    <property type="evidence" value="ECO:0007669"/>
    <property type="project" value="InterPro"/>
</dbReference>
<dbReference type="CDD" id="cd01256">
    <property type="entry name" value="PH_dynamin"/>
    <property type="match status" value="1"/>
</dbReference>
<dbReference type="GO" id="GO:0031623">
    <property type="term" value="P:receptor internalization"/>
    <property type="evidence" value="ECO:0007669"/>
    <property type="project" value="TreeGrafter"/>
</dbReference>
<dbReference type="Gene3D" id="2.30.29.30">
    <property type="entry name" value="Pleckstrin-homology domain (PH domain)/Phosphotyrosine-binding domain (PTB)"/>
    <property type="match status" value="1"/>
</dbReference>
<evidence type="ECO:0000259" key="10">
    <source>
        <dbReference type="PROSITE" id="PS51388"/>
    </source>
</evidence>
<dbReference type="InterPro" id="IPR011993">
    <property type="entry name" value="PH-like_dom_sf"/>
</dbReference>
<evidence type="ECO:0000256" key="1">
    <source>
        <dbReference type="ARBA" id="ARBA00011980"/>
    </source>
</evidence>
<name>F2UC13_SALR5</name>
<dbReference type="Pfam" id="PF01031">
    <property type="entry name" value="Dynamin_M"/>
    <property type="match status" value="1"/>
</dbReference>
<dbReference type="InParanoid" id="F2UC13"/>